<dbReference type="Proteomes" id="UP000799291">
    <property type="component" value="Unassembled WGS sequence"/>
</dbReference>
<dbReference type="AlphaFoldDB" id="A0A6G1IRM1"/>
<evidence type="ECO:0000313" key="3">
    <source>
        <dbReference type="Proteomes" id="UP000799291"/>
    </source>
</evidence>
<keyword evidence="3" id="KW-1185">Reference proteome</keyword>
<gene>
    <name evidence="2" type="ORF">K458DRAFT_92265</name>
</gene>
<organism evidence="2 3">
    <name type="scientific">Lentithecium fluviatile CBS 122367</name>
    <dbReference type="NCBI Taxonomy" id="1168545"/>
    <lineage>
        <taxon>Eukaryota</taxon>
        <taxon>Fungi</taxon>
        <taxon>Dikarya</taxon>
        <taxon>Ascomycota</taxon>
        <taxon>Pezizomycotina</taxon>
        <taxon>Dothideomycetes</taxon>
        <taxon>Pleosporomycetidae</taxon>
        <taxon>Pleosporales</taxon>
        <taxon>Massarineae</taxon>
        <taxon>Lentitheciaceae</taxon>
        <taxon>Lentithecium</taxon>
    </lineage>
</organism>
<proteinExistence type="predicted"/>
<protein>
    <submittedName>
        <fullName evidence="2">Uncharacterized protein</fullName>
    </submittedName>
</protein>
<dbReference type="EMBL" id="MU005596">
    <property type="protein sequence ID" value="KAF2680519.1"/>
    <property type="molecule type" value="Genomic_DNA"/>
</dbReference>
<evidence type="ECO:0000256" key="1">
    <source>
        <dbReference type="SAM" id="MobiDB-lite"/>
    </source>
</evidence>
<sequence length="190" mass="21603">MYPLPLQATKVKTKLGNMPVVGSVQTNDLEPRETNAPRRHRPYSYAWPFQPFHKQRQRLQKPIRPKRTRSEFRQKEGYMILPQQNEKRSQEALRLCMFPLGIVQATSLSILTLTNLCSSALPSVYPSSLQSLQLLCSSRHQTYPPVKGIKCSLALLSDRSAQGFVVVGRHELSCRSESTNQQTSNPTHKT</sequence>
<name>A0A6G1IRM1_9PLEO</name>
<feature type="region of interest" description="Disordered" evidence="1">
    <location>
        <begin position="57"/>
        <end position="76"/>
    </location>
</feature>
<feature type="compositionally biased region" description="Basic residues" evidence="1">
    <location>
        <begin position="57"/>
        <end position="67"/>
    </location>
</feature>
<reference evidence="2" key="1">
    <citation type="journal article" date="2020" name="Stud. Mycol.">
        <title>101 Dothideomycetes genomes: a test case for predicting lifestyles and emergence of pathogens.</title>
        <authorList>
            <person name="Haridas S."/>
            <person name="Albert R."/>
            <person name="Binder M."/>
            <person name="Bloem J."/>
            <person name="Labutti K."/>
            <person name="Salamov A."/>
            <person name="Andreopoulos B."/>
            <person name="Baker S."/>
            <person name="Barry K."/>
            <person name="Bills G."/>
            <person name="Bluhm B."/>
            <person name="Cannon C."/>
            <person name="Castanera R."/>
            <person name="Culley D."/>
            <person name="Daum C."/>
            <person name="Ezra D."/>
            <person name="Gonzalez J."/>
            <person name="Henrissat B."/>
            <person name="Kuo A."/>
            <person name="Liang C."/>
            <person name="Lipzen A."/>
            <person name="Lutzoni F."/>
            <person name="Magnuson J."/>
            <person name="Mondo S."/>
            <person name="Nolan M."/>
            <person name="Ohm R."/>
            <person name="Pangilinan J."/>
            <person name="Park H.-J."/>
            <person name="Ramirez L."/>
            <person name="Alfaro M."/>
            <person name="Sun H."/>
            <person name="Tritt A."/>
            <person name="Yoshinaga Y."/>
            <person name="Zwiers L.-H."/>
            <person name="Turgeon B."/>
            <person name="Goodwin S."/>
            <person name="Spatafora J."/>
            <person name="Crous P."/>
            <person name="Grigoriev I."/>
        </authorList>
    </citation>
    <scope>NUCLEOTIDE SEQUENCE</scope>
    <source>
        <strain evidence="2">CBS 122367</strain>
    </source>
</reference>
<accession>A0A6G1IRM1</accession>
<evidence type="ECO:0000313" key="2">
    <source>
        <dbReference type="EMBL" id="KAF2680519.1"/>
    </source>
</evidence>